<evidence type="ECO:0000313" key="11">
    <source>
        <dbReference type="EMBL" id="CAL1696541.1"/>
    </source>
</evidence>
<dbReference type="InterPro" id="IPR044066">
    <property type="entry name" value="TRIAD_supradom"/>
</dbReference>
<keyword evidence="6" id="KW-0863">Zinc-finger</keyword>
<keyword evidence="3" id="KW-0808">Transferase</keyword>
<dbReference type="CDD" id="cd20335">
    <property type="entry name" value="BRcat_RBR"/>
    <property type="match status" value="1"/>
</dbReference>
<feature type="domain" description="RING-type" evidence="10">
    <location>
        <begin position="169"/>
        <end position="356"/>
    </location>
</feature>
<dbReference type="InterPro" id="IPR031127">
    <property type="entry name" value="E3_UB_ligase_RBR"/>
</dbReference>
<dbReference type="EMBL" id="OZ037944">
    <property type="protein sequence ID" value="CAL1696541.1"/>
    <property type="molecule type" value="Genomic_DNA"/>
</dbReference>
<protein>
    <recommendedName>
        <fullName evidence="2">RBR-type E3 ubiquitin transferase</fullName>
        <ecNumber evidence="2">2.3.2.31</ecNumber>
    </recommendedName>
</protein>
<feature type="region of interest" description="Disordered" evidence="9">
    <location>
        <begin position="103"/>
        <end position="162"/>
    </location>
</feature>
<comment type="catalytic activity">
    <reaction evidence="1">
        <text>[E2 ubiquitin-conjugating enzyme]-S-ubiquitinyl-L-cysteine + [acceptor protein]-L-lysine = [E2 ubiquitin-conjugating enzyme]-L-cysteine + [acceptor protein]-N(6)-ubiquitinyl-L-lysine.</text>
        <dbReference type="EC" id="2.3.2.31"/>
    </reaction>
</comment>
<keyword evidence="7" id="KW-0833">Ubl conjugation pathway</keyword>
<keyword evidence="12" id="KW-1185">Reference proteome</keyword>
<dbReference type="PROSITE" id="PS51873">
    <property type="entry name" value="TRIAD"/>
    <property type="match status" value="1"/>
</dbReference>
<keyword evidence="8" id="KW-0862">Zinc</keyword>
<dbReference type="CDD" id="cd22584">
    <property type="entry name" value="Rcat_RBR_unk"/>
    <property type="match status" value="1"/>
</dbReference>
<evidence type="ECO:0000256" key="9">
    <source>
        <dbReference type="SAM" id="MobiDB-lite"/>
    </source>
</evidence>
<dbReference type="InterPro" id="IPR013083">
    <property type="entry name" value="Znf_RING/FYVE/PHD"/>
</dbReference>
<evidence type="ECO:0000256" key="5">
    <source>
        <dbReference type="ARBA" id="ARBA00022737"/>
    </source>
</evidence>
<dbReference type="EC" id="2.3.2.31" evidence="2"/>
<dbReference type="Proteomes" id="UP001497453">
    <property type="component" value="Chromosome 1"/>
</dbReference>
<dbReference type="Pfam" id="PF01485">
    <property type="entry name" value="IBR"/>
    <property type="match status" value="1"/>
</dbReference>
<evidence type="ECO:0000256" key="6">
    <source>
        <dbReference type="ARBA" id="ARBA00022771"/>
    </source>
</evidence>
<dbReference type="SMART" id="SM00647">
    <property type="entry name" value="IBR"/>
    <property type="match status" value="2"/>
</dbReference>
<evidence type="ECO:0000256" key="1">
    <source>
        <dbReference type="ARBA" id="ARBA00001798"/>
    </source>
</evidence>
<evidence type="ECO:0000259" key="10">
    <source>
        <dbReference type="PROSITE" id="PS51873"/>
    </source>
</evidence>
<dbReference type="PANTHER" id="PTHR11685">
    <property type="entry name" value="RBR FAMILY RING FINGER AND IBR DOMAIN-CONTAINING"/>
    <property type="match status" value="1"/>
</dbReference>
<evidence type="ECO:0000256" key="3">
    <source>
        <dbReference type="ARBA" id="ARBA00022679"/>
    </source>
</evidence>
<feature type="compositionally biased region" description="Polar residues" evidence="9">
    <location>
        <begin position="149"/>
        <end position="158"/>
    </location>
</feature>
<dbReference type="InterPro" id="IPR002867">
    <property type="entry name" value="IBR_dom"/>
</dbReference>
<accession>A0ABP1CLG6</accession>
<evidence type="ECO:0000313" key="12">
    <source>
        <dbReference type="Proteomes" id="UP001497453"/>
    </source>
</evidence>
<evidence type="ECO:0000256" key="8">
    <source>
        <dbReference type="ARBA" id="ARBA00022833"/>
    </source>
</evidence>
<gene>
    <name evidence="11" type="ORF">GFSPODELE1_LOCUS1232</name>
</gene>
<keyword evidence="5" id="KW-0677">Repeat</keyword>
<organism evidence="11 12">
    <name type="scientific">Somion occarium</name>
    <dbReference type="NCBI Taxonomy" id="3059160"/>
    <lineage>
        <taxon>Eukaryota</taxon>
        <taxon>Fungi</taxon>
        <taxon>Dikarya</taxon>
        <taxon>Basidiomycota</taxon>
        <taxon>Agaricomycotina</taxon>
        <taxon>Agaricomycetes</taxon>
        <taxon>Polyporales</taxon>
        <taxon>Cerrenaceae</taxon>
        <taxon>Somion</taxon>
    </lineage>
</organism>
<keyword evidence="4" id="KW-0479">Metal-binding</keyword>
<evidence type="ECO:0000256" key="7">
    <source>
        <dbReference type="ARBA" id="ARBA00022786"/>
    </source>
</evidence>
<evidence type="ECO:0000256" key="2">
    <source>
        <dbReference type="ARBA" id="ARBA00012251"/>
    </source>
</evidence>
<reference evidence="12" key="1">
    <citation type="submission" date="2024-04" db="EMBL/GenBank/DDBJ databases">
        <authorList>
            <person name="Shaw F."/>
            <person name="Minotto A."/>
        </authorList>
    </citation>
    <scope>NUCLEOTIDE SEQUENCE [LARGE SCALE GENOMIC DNA]</scope>
</reference>
<sequence length="360" mass="39633">MASTSNRPNANGLASVLQYITLLDQDDIEDLQSHTGPSVDVVLSDEELARLLFAQEASSLLNISKDYASGSSTEGRSLLEELTAMEEMARFDHEMAVALSEGRPLPTRGDLTPALGNTPVPVGVASEQASADATAEEELNTPEPDTPADSPSNATTDLPSPPENVIPIPLIDCAVCGEPIADTVVVMPCGHEVDNGCLQIMFRKAAEDESLFPPTCCRTELPLNDFRKYLSTELVTLYESKSLEFRTKNRVYCSRPSCSRFLTPAVDEPYSIECQVCRTRTCGACKEQAHIGRPCDRRDDSEVLGLAKKEGWQRCYSCRHLVELTQGCYHMICLCKAQFCYLCATPWRECTCPQFAEERL</sequence>
<proteinExistence type="predicted"/>
<dbReference type="SUPFAM" id="SSF57850">
    <property type="entry name" value="RING/U-box"/>
    <property type="match status" value="3"/>
</dbReference>
<evidence type="ECO:0000256" key="4">
    <source>
        <dbReference type="ARBA" id="ARBA00022723"/>
    </source>
</evidence>
<dbReference type="Gene3D" id="1.20.120.1750">
    <property type="match status" value="1"/>
</dbReference>
<dbReference type="Gene3D" id="3.30.40.10">
    <property type="entry name" value="Zinc/RING finger domain, C3HC4 (zinc finger)"/>
    <property type="match status" value="1"/>
</dbReference>
<name>A0ABP1CLG6_9APHY</name>